<evidence type="ECO:0000256" key="3">
    <source>
        <dbReference type="ARBA" id="ARBA00022461"/>
    </source>
</evidence>
<comment type="similarity">
    <text evidence="12">Belongs to the amiloride-sensitive sodium channel (TC 1.A.6) family.</text>
</comment>
<accession>A0AAD9QHT9</accession>
<sequence>MHVNTEFANSRELCPKDLTTERRGIVDDYIVVVKTQQTSLLEIFHRSFVACYDPGSMACPQVSPKKKKKKDAISDSDNSEEEDEIPTTKELWQEFLHSLTLHGFRFIFEEGPKIRRIIWLIILIFALFMLLLQSKKSIQKYFDRPVTTTVQVEFLDEITFPAVSICNFNLFPYYLINGTIGEKVMSILAPQNYIDNKEEVLFARSPIPNFLNYLRRRRRKEPKKADDDDDIDVLGDDTTFGFDDTFDFAQFVRTHGHRIDHMIKKCRWKSQPCGPENFTAVITEFGLCYTFNSGLKGHPLLKVQRAGVDYGLRLSLSVQQDQYYGSLRDSSGFKVMVHDQEEPPLINELGFAIQPGTHTFCGLRKEVMHNLPSPFKTACEDKHLAGFKKYTKSACLLKCRADYVISMCKCRSYDLEGEAPPCLPQEVKNCVWPAMEIFRNESNNCECPVPCEITKYQVQLSYAQTPAKHFSEVLARRKHVRKDVMRHYLRDNFLELDVYFEEMQVTLITQRQAYDQESLFGDIGGQVGLFLGASILTVLEFCDLLARIVVNKYKQRKRQRSRTV</sequence>
<dbReference type="PRINTS" id="PR01078">
    <property type="entry name" value="AMINACHANNEL"/>
</dbReference>
<dbReference type="Pfam" id="PF00858">
    <property type="entry name" value="ASC"/>
    <property type="match status" value="1"/>
</dbReference>
<keyword evidence="3 12" id="KW-0894">Sodium channel</keyword>
<feature type="transmembrane region" description="Helical" evidence="14">
    <location>
        <begin position="527"/>
        <end position="550"/>
    </location>
</feature>
<keyword evidence="9" id="KW-0325">Glycoprotein</keyword>
<keyword evidence="8 14" id="KW-0472">Membrane</keyword>
<evidence type="ECO:0000313" key="15">
    <source>
        <dbReference type="EMBL" id="KAK2561216.1"/>
    </source>
</evidence>
<evidence type="ECO:0000256" key="12">
    <source>
        <dbReference type="RuleBase" id="RU000679"/>
    </source>
</evidence>
<evidence type="ECO:0000256" key="8">
    <source>
        <dbReference type="ARBA" id="ARBA00023136"/>
    </source>
</evidence>
<gene>
    <name evidence="15" type="ORF">P5673_015685</name>
</gene>
<dbReference type="GO" id="GO:0005886">
    <property type="term" value="C:plasma membrane"/>
    <property type="evidence" value="ECO:0007669"/>
    <property type="project" value="TreeGrafter"/>
</dbReference>
<dbReference type="Gene3D" id="2.60.470.10">
    <property type="entry name" value="Acid-sensing ion channels like domains"/>
    <property type="match status" value="1"/>
</dbReference>
<dbReference type="Proteomes" id="UP001249851">
    <property type="component" value="Unassembled WGS sequence"/>
</dbReference>
<keyword evidence="10 12" id="KW-0739">Sodium transport</keyword>
<reference evidence="15" key="2">
    <citation type="journal article" date="2023" name="Science">
        <title>Genomic signatures of disease resistance in endangered staghorn corals.</title>
        <authorList>
            <person name="Vollmer S.V."/>
            <person name="Selwyn J.D."/>
            <person name="Despard B.A."/>
            <person name="Roesel C.L."/>
        </authorList>
    </citation>
    <scope>NUCLEOTIDE SEQUENCE</scope>
    <source>
        <strain evidence="15">K2</strain>
    </source>
</reference>
<reference evidence="15" key="1">
    <citation type="journal article" date="2023" name="G3 (Bethesda)">
        <title>Whole genome assembly and annotation of the endangered Caribbean coral Acropora cervicornis.</title>
        <authorList>
            <person name="Selwyn J.D."/>
            <person name="Vollmer S.V."/>
        </authorList>
    </citation>
    <scope>NUCLEOTIDE SEQUENCE</scope>
    <source>
        <strain evidence="15">K2</strain>
    </source>
</reference>
<protein>
    <submittedName>
        <fullName evidence="15">Acid-sensing ion channel 2</fullName>
    </submittedName>
</protein>
<evidence type="ECO:0000256" key="11">
    <source>
        <dbReference type="ARBA" id="ARBA00023303"/>
    </source>
</evidence>
<evidence type="ECO:0000256" key="4">
    <source>
        <dbReference type="ARBA" id="ARBA00022692"/>
    </source>
</evidence>
<evidence type="ECO:0000256" key="14">
    <source>
        <dbReference type="SAM" id="Phobius"/>
    </source>
</evidence>
<keyword evidence="16" id="KW-1185">Reference proteome</keyword>
<comment type="caution">
    <text evidence="15">The sequence shown here is derived from an EMBL/GenBank/DDBJ whole genome shotgun (WGS) entry which is preliminary data.</text>
</comment>
<evidence type="ECO:0000313" key="16">
    <source>
        <dbReference type="Proteomes" id="UP001249851"/>
    </source>
</evidence>
<evidence type="ECO:0000256" key="6">
    <source>
        <dbReference type="ARBA" id="ARBA00023053"/>
    </source>
</evidence>
<evidence type="ECO:0000256" key="1">
    <source>
        <dbReference type="ARBA" id="ARBA00004141"/>
    </source>
</evidence>
<keyword evidence="2 12" id="KW-0813">Transport</keyword>
<comment type="subcellular location">
    <subcellularLocation>
        <location evidence="1">Membrane</location>
        <topology evidence="1">Multi-pass membrane protein</topology>
    </subcellularLocation>
</comment>
<dbReference type="AlphaFoldDB" id="A0AAD9QHT9"/>
<evidence type="ECO:0000256" key="13">
    <source>
        <dbReference type="SAM" id="MobiDB-lite"/>
    </source>
</evidence>
<keyword evidence="11 12" id="KW-0407">Ion channel</keyword>
<evidence type="ECO:0000256" key="10">
    <source>
        <dbReference type="ARBA" id="ARBA00023201"/>
    </source>
</evidence>
<dbReference type="GO" id="GO:0015280">
    <property type="term" value="F:ligand-gated sodium channel activity"/>
    <property type="evidence" value="ECO:0007669"/>
    <property type="project" value="TreeGrafter"/>
</dbReference>
<proteinExistence type="inferred from homology"/>
<name>A0AAD9QHT9_ACRCE</name>
<evidence type="ECO:0000256" key="7">
    <source>
        <dbReference type="ARBA" id="ARBA00023065"/>
    </source>
</evidence>
<keyword evidence="6" id="KW-0915">Sodium</keyword>
<keyword evidence="4 12" id="KW-0812">Transmembrane</keyword>
<dbReference type="InterPro" id="IPR001873">
    <property type="entry name" value="ENaC"/>
</dbReference>
<organism evidence="15 16">
    <name type="scientific">Acropora cervicornis</name>
    <name type="common">Staghorn coral</name>
    <dbReference type="NCBI Taxonomy" id="6130"/>
    <lineage>
        <taxon>Eukaryota</taxon>
        <taxon>Metazoa</taxon>
        <taxon>Cnidaria</taxon>
        <taxon>Anthozoa</taxon>
        <taxon>Hexacorallia</taxon>
        <taxon>Scleractinia</taxon>
        <taxon>Astrocoeniina</taxon>
        <taxon>Acroporidae</taxon>
        <taxon>Acropora</taxon>
    </lineage>
</organism>
<dbReference type="InterPro" id="IPR020903">
    <property type="entry name" value="ENaC_CS"/>
</dbReference>
<keyword evidence="5 14" id="KW-1133">Transmembrane helix</keyword>
<feature type="region of interest" description="Disordered" evidence="13">
    <location>
        <begin position="60"/>
        <end position="86"/>
    </location>
</feature>
<dbReference type="PANTHER" id="PTHR11690">
    <property type="entry name" value="AMILORIDE-SENSITIVE SODIUM CHANNEL-RELATED"/>
    <property type="match status" value="1"/>
</dbReference>
<keyword evidence="7 12" id="KW-0406">Ion transport</keyword>
<dbReference type="PANTHER" id="PTHR11690:SF300">
    <property type="entry name" value="PICKPOCKET PROTEIN 19"/>
    <property type="match status" value="1"/>
</dbReference>
<evidence type="ECO:0000256" key="5">
    <source>
        <dbReference type="ARBA" id="ARBA00022989"/>
    </source>
</evidence>
<dbReference type="FunFam" id="1.10.287.770:FF:000001">
    <property type="entry name" value="Acid-sensing ion channel subunit 1"/>
    <property type="match status" value="1"/>
</dbReference>
<dbReference type="PROSITE" id="PS01206">
    <property type="entry name" value="ASC"/>
    <property type="match status" value="1"/>
</dbReference>
<dbReference type="Gene3D" id="1.10.287.770">
    <property type="entry name" value="YojJ-like"/>
    <property type="match status" value="1"/>
</dbReference>
<feature type="transmembrane region" description="Helical" evidence="14">
    <location>
        <begin position="117"/>
        <end position="134"/>
    </location>
</feature>
<dbReference type="EMBL" id="JARQWQ010000033">
    <property type="protein sequence ID" value="KAK2561216.1"/>
    <property type="molecule type" value="Genomic_DNA"/>
</dbReference>
<evidence type="ECO:0000256" key="9">
    <source>
        <dbReference type="ARBA" id="ARBA00023180"/>
    </source>
</evidence>
<evidence type="ECO:0000256" key="2">
    <source>
        <dbReference type="ARBA" id="ARBA00022448"/>
    </source>
</evidence>